<sequence>MPLQTATTTQDPRIFDIIGQKLRLETRADVAKHFASFDADVVEEIYLAENTFSVEAARALGDLLAKTKKLRVAGLSDIFISRTIDEIPDALTAICDALCAVPTLVELNLNNNALGGRSAHPLVPLLTRHRGIQVLKLNNCGLGPEGGKMIADALLEAARLCREDGQLSVLRVVVCGRNRLQDGSAAAWGAALAAHPKLQKVKLVNNGIREAGFGAIVAGAACCPDLRYLNLRDNNAVDVDNDAENGSNAHRGGAAVAALLKAAPKLEFLDLSDCGLGAEGAMVLARALCTGHYPHLSRLLLENSDMGEAVYEVLSEAIADRLPGLTTLSLAANDDLESNLVTAMAEVLEERGGRVVVDDECEDDLQNDAQDQLKENDVGNIQYPDSRAVDELAERFVTLQVLSH</sequence>
<reference evidence="1" key="1">
    <citation type="submission" date="2021-03" db="EMBL/GenBank/DDBJ databases">
        <authorList>
            <consortium name="DOE Joint Genome Institute"/>
            <person name="Ahrendt S."/>
            <person name="Looney B.P."/>
            <person name="Miyauchi S."/>
            <person name="Morin E."/>
            <person name="Drula E."/>
            <person name="Courty P.E."/>
            <person name="Chicoki N."/>
            <person name="Fauchery L."/>
            <person name="Kohler A."/>
            <person name="Kuo A."/>
            <person name="Labutti K."/>
            <person name="Pangilinan J."/>
            <person name="Lipzen A."/>
            <person name="Riley R."/>
            <person name="Andreopoulos W."/>
            <person name="He G."/>
            <person name="Johnson J."/>
            <person name="Barry K.W."/>
            <person name="Grigoriev I.V."/>
            <person name="Nagy L."/>
            <person name="Hibbett D."/>
            <person name="Henrissat B."/>
            <person name="Matheny P.B."/>
            <person name="Labbe J."/>
            <person name="Martin F."/>
        </authorList>
    </citation>
    <scope>NUCLEOTIDE SEQUENCE</scope>
    <source>
        <strain evidence="1">HHB10654</strain>
    </source>
</reference>
<evidence type="ECO:0000313" key="1">
    <source>
        <dbReference type="EMBL" id="KAI0061133.1"/>
    </source>
</evidence>
<name>A0ACB8SZ90_9AGAM</name>
<gene>
    <name evidence="1" type="ORF">BV25DRAFT_797693</name>
</gene>
<protein>
    <submittedName>
        <fullName evidence="1">RNI-like protein</fullName>
    </submittedName>
</protein>
<proteinExistence type="predicted"/>
<comment type="caution">
    <text evidence="1">The sequence shown here is derived from an EMBL/GenBank/DDBJ whole genome shotgun (WGS) entry which is preliminary data.</text>
</comment>
<organism evidence="1 2">
    <name type="scientific">Artomyces pyxidatus</name>
    <dbReference type="NCBI Taxonomy" id="48021"/>
    <lineage>
        <taxon>Eukaryota</taxon>
        <taxon>Fungi</taxon>
        <taxon>Dikarya</taxon>
        <taxon>Basidiomycota</taxon>
        <taxon>Agaricomycotina</taxon>
        <taxon>Agaricomycetes</taxon>
        <taxon>Russulales</taxon>
        <taxon>Auriscalpiaceae</taxon>
        <taxon>Artomyces</taxon>
    </lineage>
</organism>
<keyword evidence="2" id="KW-1185">Reference proteome</keyword>
<dbReference type="EMBL" id="MU277214">
    <property type="protein sequence ID" value="KAI0061133.1"/>
    <property type="molecule type" value="Genomic_DNA"/>
</dbReference>
<accession>A0ACB8SZ90</accession>
<evidence type="ECO:0000313" key="2">
    <source>
        <dbReference type="Proteomes" id="UP000814140"/>
    </source>
</evidence>
<dbReference type="Proteomes" id="UP000814140">
    <property type="component" value="Unassembled WGS sequence"/>
</dbReference>
<reference evidence="1" key="2">
    <citation type="journal article" date="2022" name="New Phytol.">
        <title>Evolutionary transition to the ectomycorrhizal habit in the genomes of a hyperdiverse lineage of mushroom-forming fungi.</title>
        <authorList>
            <person name="Looney B."/>
            <person name="Miyauchi S."/>
            <person name="Morin E."/>
            <person name="Drula E."/>
            <person name="Courty P.E."/>
            <person name="Kohler A."/>
            <person name="Kuo A."/>
            <person name="LaButti K."/>
            <person name="Pangilinan J."/>
            <person name="Lipzen A."/>
            <person name="Riley R."/>
            <person name="Andreopoulos W."/>
            <person name="He G."/>
            <person name="Johnson J."/>
            <person name="Nolan M."/>
            <person name="Tritt A."/>
            <person name="Barry K.W."/>
            <person name="Grigoriev I.V."/>
            <person name="Nagy L.G."/>
            <person name="Hibbett D."/>
            <person name="Henrissat B."/>
            <person name="Matheny P.B."/>
            <person name="Labbe J."/>
            <person name="Martin F.M."/>
        </authorList>
    </citation>
    <scope>NUCLEOTIDE SEQUENCE</scope>
    <source>
        <strain evidence="1">HHB10654</strain>
    </source>
</reference>